<proteinExistence type="predicted"/>
<protein>
    <submittedName>
        <fullName evidence="1">Uncharacterized protein</fullName>
    </submittedName>
</protein>
<keyword evidence="2" id="KW-1185">Reference proteome</keyword>
<evidence type="ECO:0000313" key="2">
    <source>
        <dbReference type="Proteomes" id="UP001222027"/>
    </source>
</evidence>
<sequence length="110" mass="12163">MFKSAGYHGNTFIGEMEFYSRSSITGSWIREVRISRPSPTSERCPPLAVPHTVAPGGFCFTMESKSPPSHDSPVFSLHATCFSENKTAVIPLHEKELHLVAMASRKNPMP</sequence>
<dbReference type="EMBL" id="JAQQAF010000001">
    <property type="protein sequence ID" value="KAJ8511242.1"/>
    <property type="molecule type" value="Genomic_DNA"/>
</dbReference>
<dbReference type="Proteomes" id="UP001222027">
    <property type="component" value="Unassembled WGS sequence"/>
</dbReference>
<reference evidence="1 2" key="1">
    <citation type="submission" date="2022-12" db="EMBL/GenBank/DDBJ databases">
        <title>Chromosome-scale assembly of the Ensete ventricosum genome.</title>
        <authorList>
            <person name="Dussert Y."/>
            <person name="Stocks J."/>
            <person name="Wendawek A."/>
            <person name="Woldeyes F."/>
            <person name="Nichols R.A."/>
            <person name="Borrell J.S."/>
        </authorList>
    </citation>
    <scope>NUCLEOTIDE SEQUENCE [LARGE SCALE GENOMIC DNA]</scope>
    <source>
        <strain evidence="2">cv. Maze</strain>
        <tissue evidence="1">Seeds</tissue>
    </source>
</reference>
<name>A0AAV8RQN2_ENSVE</name>
<accession>A0AAV8RQN2</accession>
<evidence type="ECO:0000313" key="1">
    <source>
        <dbReference type="EMBL" id="KAJ8511242.1"/>
    </source>
</evidence>
<organism evidence="1 2">
    <name type="scientific">Ensete ventricosum</name>
    <name type="common">Abyssinian banana</name>
    <name type="synonym">Musa ensete</name>
    <dbReference type="NCBI Taxonomy" id="4639"/>
    <lineage>
        <taxon>Eukaryota</taxon>
        <taxon>Viridiplantae</taxon>
        <taxon>Streptophyta</taxon>
        <taxon>Embryophyta</taxon>
        <taxon>Tracheophyta</taxon>
        <taxon>Spermatophyta</taxon>
        <taxon>Magnoliopsida</taxon>
        <taxon>Liliopsida</taxon>
        <taxon>Zingiberales</taxon>
        <taxon>Musaceae</taxon>
        <taxon>Ensete</taxon>
    </lineage>
</organism>
<comment type="caution">
    <text evidence="1">The sequence shown here is derived from an EMBL/GenBank/DDBJ whole genome shotgun (WGS) entry which is preliminary data.</text>
</comment>
<gene>
    <name evidence="1" type="ORF">OPV22_001676</name>
</gene>
<dbReference type="AlphaFoldDB" id="A0AAV8RQN2"/>